<keyword evidence="2" id="KW-1185">Reference proteome</keyword>
<reference evidence="1" key="1">
    <citation type="submission" date="2021-05" db="EMBL/GenBank/DDBJ databases">
        <title>Comparative genomics of three Colletotrichum scovillei strains and genetic complementation revealed genes involved fungal growth and virulence on chili pepper.</title>
        <authorList>
            <person name="Hsieh D.-K."/>
            <person name="Chuang S.-C."/>
            <person name="Chen C.-Y."/>
            <person name="Chao Y.-T."/>
            <person name="Lu M.-Y.J."/>
            <person name="Lee M.-H."/>
            <person name="Shih M.-C."/>
        </authorList>
    </citation>
    <scope>NUCLEOTIDE SEQUENCE</scope>
    <source>
        <strain evidence="1">Coll-153</strain>
    </source>
</reference>
<sequence length="92" mass="10460">MGVFLVCRRCRHMSSCHLRPAVLAARYIYLPMVLNRAPRGACVFLCLRIGTRLLSPSPRLVCRCNLALKATDCLSVHHSYPDFSVRLLCFDH</sequence>
<dbReference type="EMBL" id="JAESDN010000001">
    <property type="protein sequence ID" value="KAG7058630.1"/>
    <property type="molecule type" value="Genomic_DNA"/>
</dbReference>
<protein>
    <submittedName>
        <fullName evidence="1">Uncharacterized protein</fullName>
    </submittedName>
</protein>
<proteinExistence type="predicted"/>
<organism evidence="1 2">
    <name type="scientific">Colletotrichum scovillei</name>
    <dbReference type="NCBI Taxonomy" id="1209932"/>
    <lineage>
        <taxon>Eukaryota</taxon>
        <taxon>Fungi</taxon>
        <taxon>Dikarya</taxon>
        <taxon>Ascomycota</taxon>
        <taxon>Pezizomycotina</taxon>
        <taxon>Sordariomycetes</taxon>
        <taxon>Hypocreomycetidae</taxon>
        <taxon>Glomerellales</taxon>
        <taxon>Glomerellaceae</taxon>
        <taxon>Colletotrichum</taxon>
        <taxon>Colletotrichum acutatum species complex</taxon>
    </lineage>
</organism>
<evidence type="ECO:0000313" key="2">
    <source>
        <dbReference type="Proteomes" id="UP000699042"/>
    </source>
</evidence>
<accession>A0A9P7UIT2</accession>
<dbReference type="Proteomes" id="UP000699042">
    <property type="component" value="Unassembled WGS sequence"/>
</dbReference>
<gene>
    <name evidence="1" type="ORF">JMJ77_006003</name>
</gene>
<comment type="caution">
    <text evidence="1">The sequence shown here is derived from an EMBL/GenBank/DDBJ whole genome shotgun (WGS) entry which is preliminary data.</text>
</comment>
<dbReference type="AlphaFoldDB" id="A0A9P7UIT2"/>
<evidence type="ECO:0000313" key="1">
    <source>
        <dbReference type="EMBL" id="KAG7058630.1"/>
    </source>
</evidence>
<name>A0A9P7UIT2_9PEZI</name>